<dbReference type="InterPro" id="IPR044298">
    <property type="entry name" value="MIG/MutY"/>
</dbReference>
<evidence type="ECO:0000256" key="7">
    <source>
        <dbReference type="ARBA" id="ARBA00022723"/>
    </source>
</evidence>
<dbReference type="OrthoDB" id="10248838at2759"/>
<dbReference type="PANTHER" id="PTHR42944">
    <property type="entry name" value="ADENINE DNA GLYCOSYLASE"/>
    <property type="match status" value="1"/>
</dbReference>
<keyword evidence="7" id="KW-0479">Metal-binding</keyword>
<evidence type="ECO:0000256" key="6">
    <source>
        <dbReference type="ARBA" id="ARBA00022485"/>
    </source>
</evidence>
<keyword evidence="9" id="KW-0378">Hydrolase</keyword>
<dbReference type="FunFam" id="1.10.340.30:FF:000002">
    <property type="entry name" value="Adenine DNA glycosylase"/>
    <property type="match status" value="1"/>
</dbReference>
<keyword evidence="13" id="KW-0326">Glycosidase</keyword>
<dbReference type="Pfam" id="PF00730">
    <property type="entry name" value="HhH-GPD"/>
    <property type="match status" value="1"/>
</dbReference>
<dbReference type="GO" id="GO:0051539">
    <property type="term" value="F:4 iron, 4 sulfur cluster binding"/>
    <property type="evidence" value="ECO:0007669"/>
    <property type="project" value="UniProtKB-KW"/>
</dbReference>
<proteinExistence type="inferred from homology"/>
<dbReference type="GO" id="GO:0034039">
    <property type="term" value="F:8-oxo-7,8-dihydroguanine DNA N-glycosylase activity"/>
    <property type="evidence" value="ECO:0007669"/>
    <property type="project" value="TreeGrafter"/>
</dbReference>
<protein>
    <recommendedName>
        <fullName evidence="5">Adenine DNA glycosylase</fullName>
        <ecNumber evidence="4">3.2.2.31</ecNumber>
    </recommendedName>
</protein>
<dbReference type="Proteomes" id="UP000693970">
    <property type="component" value="Unassembled WGS sequence"/>
</dbReference>
<reference evidence="16" key="2">
    <citation type="submission" date="2021-04" db="EMBL/GenBank/DDBJ databases">
        <authorList>
            <person name="Podell S."/>
        </authorList>
    </citation>
    <scope>NUCLEOTIDE SEQUENCE</scope>
    <source>
        <strain evidence="16">Hildebrandi</strain>
    </source>
</reference>
<dbReference type="CDD" id="cd00056">
    <property type="entry name" value="ENDO3c"/>
    <property type="match status" value="1"/>
</dbReference>
<keyword evidence="6" id="KW-0004">4Fe-4S</keyword>
<accession>A0A9K3M2J3</accession>
<name>A0A9K3M2J3_9STRA</name>
<reference evidence="16" key="1">
    <citation type="journal article" date="2021" name="Sci. Rep.">
        <title>Diploid genomic architecture of Nitzschia inconspicua, an elite biomass production diatom.</title>
        <authorList>
            <person name="Oliver A."/>
            <person name="Podell S."/>
            <person name="Pinowska A."/>
            <person name="Traller J.C."/>
            <person name="Smith S.R."/>
            <person name="McClure R."/>
            <person name="Beliaev A."/>
            <person name="Bohutskyi P."/>
            <person name="Hill E.A."/>
            <person name="Rabines A."/>
            <person name="Zheng H."/>
            <person name="Allen L.Z."/>
            <person name="Kuo A."/>
            <person name="Grigoriev I.V."/>
            <person name="Allen A.E."/>
            <person name="Hazlebeck D."/>
            <person name="Allen E.E."/>
        </authorList>
    </citation>
    <scope>NUCLEOTIDE SEQUENCE</scope>
    <source>
        <strain evidence="16">Hildebrandi</strain>
    </source>
</reference>
<dbReference type="Pfam" id="PF00633">
    <property type="entry name" value="HHH"/>
    <property type="match status" value="1"/>
</dbReference>
<dbReference type="InterPro" id="IPR003265">
    <property type="entry name" value="HhH-GPD_domain"/>
</dbReference>
<feature type="domain" description="HhH-GPD" evidence="15">
    <location>
        <begin position="212"/>
        <end position="367"/>
    </location>
</feature>
<dbReference type="PANTHER" id="PTHR42944:SF1">
    <property type="entry name" value="ADENINE DNA GLYCOSYLASE"/>
    <property type="match status" value="1"/>
</dbReference>
<dbReference type="GO" id="GO:0006298">
    <property type="term" value="P:mismatch repair"/>
    <property type="evidence" value="ECO:0007669"/>
    <property type="project" value="TreeGrafter"/>
</dbReference>
<gene>
    <name evidence="16" type="ORF">IV203_018716</name>
</gene>
<dbReference type="GO" id="GO:0032357">
    <property type="term" value="F:oxidized purine DNA binding"/>
    <property type="evidence" value="ECO:0007669"/>
    <property type="project" value="TreeGrafter"/>
</dbReference>
<evidence type="ECO:0000256" key="1">
    <source>
        <dbReference type="ARBA" id="ARBA00000843"/>
    </source>
</evidence>
<feature type="region of interest" description="Disordered" evidence="14">
    <location>
        <begin position="118"/>
        <end position="165"/>
    </location>
</feature>
<evidence type="ECO:0000256" key="2">
    <source>
        <dbReference type="ARBA" id="ARBA00001966"/>
    </source>
</evidence>
<evidence type="ECO:0000256" key="14">
    <source>
        <dbReference type="SAM" id="MobiDB-lite"/>
    </source>
</evidence>
<evidence type="ECO:0000256" key="8">
    <source>
        <dbReference type="ARBA" id="ARBA00022763"/>
    </source>
</evidence>
<evidence type="ECO:0000256" key="5">
    <source>
        <dbReference type="ARBA" id="ARBA00022023"/>
    </source>
</evidence>
<keyword evidence="11" id="KW-0411">Iron-sulfur</keyword>
<dbReference type="GO" id="GO:0005634">
    <property type="term" value="C:nucleus"/>
    <property type="evidence" value="ECO:0007669"/>
    <property type="project" value="TreeGrafter"/>
</dbReference>
<feature type="region of interest" description="Disordered" evidence="14">
    <location>
        <begin position="1"/>
        <end position="47"/>
    </location>
</feature>
<organism evidence="16 17">
    <name type="scientific">Nitzschia inconspicua</name>
    <dbReference type="NCBI Taxonomy" id="303405"/>
    <lineage>
        <taxon>Eukaryota</taxon>
        <taxon>Sar</taxon>
        <taxon>Stramenopiles</taxon>
        <taxon>Ochrophyta</taxon>
        <taxon>Bacillariophyta</taxon>
        <taxon>Bacillariophyceae</taxon>
        <taxon>Bacillariophycidae</taxon>
        <taxon>Bacillariales</taxon>
        <taxon>Bacillariaceae</taxon>
        <taxon>Nitzschia</taxon>
    </lineage>
</organism>
<dbReference type="SMART" id="SM00478">
    <property type="entry name" value="ENDO3c"/>
    <property type="match status" value="1"/>
</dbReference>
<dbReference type="GO" id="GO:0035485">
    <property type="term" value="F:adenine/guanine mispair binding"/>
    <property type="evidence" value="ECO:0007669"/>
    <property type="project" value="TreeGrafter"/>
</dbReference>
<dbReference type="GO" id="GO:0006284">
    <property type="term" value="P:base-excision repair"/>
    <property type="evidence" value="ECO:0007669"/>
    <property type="project" value="InterPro"/>
</dbReference>
<dbReference type="EMBL" id="JAGRRH010000003">
    <property type="protein sequence ID" value="KAG7372573.1"/>
    <property type="molecule type" value="Genomic_DNA"/>
</dbReference>
<dbReference type="GO" id="GO:0000701">
    <property type="term" value="F:purine-specific mismatch base pair DNA N-glycosylase activity"/>
    <property type="evidence" value="ECO:0007669"/>
    <property type="project" value="UniProtKB-EC"/>
</dbReference>
<dbReference type="EC" id="3.2.2.31" evidence="4"/>
<comment type="caution">
    <text evidence="16">The sequence shown here is derived from an EMBL/GenBank/DDBJ whole genome shotgun (WGS) entry which is preliminary data.</text>
</comment>
<feature type="region of interest" description="Disordered" evidence="14">
    <location>
        <begin position="518"/>
        <end position="537"/>
    </location>
</feature>
<dbReference type="InterPro" id="IPR000445">
    <property type="entry name" value="HhH_motif"/>
</dbReference>
<evidence type="ECO:0000313" key="16">
    <source>
        <dbReference type="EMBL" id="KAG7372573.1"/>
    </source>
</evidence>
<evidence type="ECO:0000256" key="11">
    <source>
        <dbReference type="ARBA" id="ARBA00023014"/>
    </source>
</evidence>
<keyword evidence="12" id="KW-0234">DNA repair</keyword>
<evidence type="ECO:0000256" key="12">
    <source>
        <dbReference type="ARBA" id="ARBA00023204"/>
    </source>
</evidence>
<dbReference type="PROSITE" id="PS01155">
    <property type="entry name" value="ENDONUCLEASE_III_2"/>
    <property type="match status" value="1"/>
</dbReference>
<evidence type="ECO:0000256" key="3">
    <source>
        <dbReference type="ARBA" id="ARBA00008343"/>
    </source>
</evidence>
<comment type="cofactor">
    <cofactor evidence="2">
        <name>[4Fe-4S] cluster</name>
        <dbReference type="ChEBI" id="CHEBI:49883"/>
    </cofactor>
</comment>
<evidence type="ECO:0000256" key="13">
    <source>
        <dbReference type="ARBA" id="ARBA00023295"/>
    </source>
</evidence>
<dbReference type="InterPro" id="IPR004036">
    <property type="entry name" value="Endonuclease-III-like_CS2"/>
</dbReference>
<sequence>MAPSSKRQLRSVSRSQQPLQSAVRRALTVTTTSNGDESDIINDAHEEHLSPLIKMPVKKKTRSTKSYRGGKDTGKESSLLQQWIQHSHSDYHNFTIQEATEIRSALLQWYQANRRKLPWRGDPPPFDGSTSGINGNSNKNNNKGNIKRGQKASTGSGNTTQTPITSFFNAKPSIVPSSKQIEQNNINADDHSSLPQQAIPVTGYGVWVSEIMLQQTRVEAVIPYWIRWMESFPTVHDLADATEEQVNAHWAGLGFYRRARMLHQGAKFVVNELDGNLPTTPEELSKLPGIGPYTAAAIASIAYNVCVPVVDGNVCRVLSRLTGIANHIKNPILKDKLGWKLAAQIVEAGDGSSPGLVNQALMELGATFCAPSGSGIDDRDPLTEYYLSTKLGRAVLTMKQQNNDQIAFSYPEDVTLSKDCCQLCDPAGRWTVLQQLHDSITNNTSVEEAAKVGHSIFPTDPPKTDKREEDLAVAVLSIHDDDDNSRNQRYLLVKRPSTGLLAGQWEFPNVCVQIQNGKGTEKDKTKTSSTKPPTKASRKHALTTFLLDDIFGNYTNKDIVASVSSLSRKVQGEPTEHIFSHVRHLMWLESGQIPTCLGKNDPLEWTSMSGNQVRWMSEDDMKQVGITSGVKKVVKVVSEKQNITKNKRKR</sequence>
<evidence type="ECO:0000313" key="17">
    <source>
        <dbReference type="Proteomes" id="UP000693970"/>
    </source>
</evidence>
<evidence type="ECO:0000256" key="10">
    <source>
        <dbReference type="ARBA" id="ARBA00023004"/>
    </source>
</evidence>
<feature type="compositionally biased region" description="Low complexity" evidence="14">
    <location>
        <begin position="131"/>
        <end position="144"/>
    </location>
</feature>
<dbReference type="AlphaFoldDB" id="A0A9K3M2J3"/>
<keyword evidence="17" id="KW-1185">Reference proteome</keyword>
<keyword evidence="10" id="KW-0408">Iron</keyword>
<comment type="similarity">
    <text evidence="3">Belongs to the Nth/MutY family.</text>
</comment>
<evidence type="ECO:0000256" key="9">
    <source>
        <dbReference type="ARBA" id="ARBA00022801"/>
    </source>
</evidence>
<keyword evidence="8" id="KW-0227">DNA damage</keyword>
<dbReference type="GO" id="GO:0046872">
    <property type="term" value="F:metal ion binding"/>
    <property type="evidence" value="ECO:0007669"/>
    <property type="project" value="UniProtKB-KW"/>
</dbReference>
<comment type="catalytic activity">
    <reaction evidence="1">
        <text>Hydrolyzes free adenine bases from 7,8-dihydro-8-oxoguanine:adenine mismatched double-stranded DNA, leaving an apurinic site.</text>
        <dbReference type="EC" id="3.2.2.31"/>
    </reaction>
</comment>
<feature type="compositionally biased region" description="Polar residues" evidence="14">
    <location>
        <begin position="10"/>
        <end position="20"/>
    </location>
</feature>
<evidence type="ECO:0000256" key="4">
    <source>
        <dbReference type="ARBA" id="ARBA00012045"/>
    </source>
</evidence>
<evidence type="ECO:0000259" key="15">
    <source>
        <dbReference type="SMART" id="SM00478"/>
    </source>
</evidence>
<feature type="compositionally biased region" description="Polar residues" evidence="14">
    <location>
        <begin position="151"/>
        <end position="165"/>
    </location>
</feature>